<keyword evidence="5 6" id="KW-0067">ATP-binding</keyword>
<name>A0A2U1S941_9EURY</name>
<keyword evidence="4 6" id="KW-0547">Nucleotide-binding</keyword>
<dbReference type="GO" id="GO:0005737">
    <property type="term" value="C:cytoplasm"/>
    <property type="evidence" value="ECO:0007669"/>
    <property type="project" value="UniProtKB-SubCell"/>
</dbReference>
<gene>
    <name evidence="6" type="primary">tiaS</name>
    <name evidence="11" type="ORF">MBBWO_04070</name>
</gene>
<dbReference type="InterPro" id="IPR004365">
    <property type="entry name" value="NA-bd_OB_tRNA"/>
</dbReference>
<dbReference type="RefSeq" id="WP_116669223.1">
    <property type="nucleotide sequence ID" value="NZ_MZGU01000003.1"/>
</dbReference>
<dbReference type="Pfam" id="PF08489">
    <property type="entry name" value="TiaS_FLD"/>
    <property type="match status" value="1"/>
</dbReference>
<protein>
    <recommendedName>
        <fullName evidence="6">tRNA(Ile2) 2-agmatinylcytidine synthetase TiaS</fullName>
        <shortName evidence="6">tRNA(Ile2)-agm2C synthetase</shortName>
        <ecNumber evidence="6">6.3.4.22</ecNumber>
    </recommendedName>
    <alternativeName>
        <fullName evidence="6">tRNA(Ile2) agmatidine synthetase</fullName>
    </alternativeName>
</protein>
<dbReference type="GO" id="GO:0003676">
    <property type="term" value="F:nucleic acid binding"/>
    <property type="evidence" value="ECO:0007669"/>
    <property type="project" value="InterPro"/>
</dbReference>
<dbReference type="Gene3D" id="3.30.70.2200">
    <property type="match status" value="1"/>
</dbReference>
<evidence type="ECO:0000256" key="4">
    <source>
        <dbReference type="ARBA" id="ARBA00022741"/>
    </source>
</evidence>
<dbReference type="EC" id="6.3.4.22" evidence="6"/>
<comment type="catalytic activity">
    <reaction evidence="6">
        <text>cytidine(34) in tRNA(Ile2) + agmatine + ATP + H2O = 2-agmatinylcytidine(34) in tRNA(Ile2) + AMP + 2 phosphate + 2 H(+)</text>
        <dbReference type="Rhea" id="RHEA:43608"/>
        <dbReference type="Rhea" id="RHEA-COMP:10625"/>
        <dbReference type="Rhea" id="RHEA-COMP:10626"/>
        <dbReference type="ChEBI" id="CHEBI:15377"/>
        <dbReference type="ChEBI" id="CHEBI:15378"/>
        <dbReference type="ChEBI" id="CHEBI:30616"/>
        <dbReference type="ChEBI" id="CHEBI:43474"/>
        <dbReference type="ChEBI" id="CHEBI:58145"/>
        <dbReference type="ChEBI" id="CHEBI:82748"/>
        <dbReference type="ChEBI" id="CHEBI:83545"/>
        <dbReference type="ChEBI" id="CHEBI:456215"/>
        <dbReference type="EC" id="6.3.4.22"/>
    </reaction>
</comment>
<evidence type="ECO:0000259" key="9">
    <source>
        <dbReference type="Pfam" id="PF22641"/>
    </source>
</evidence>
<feature type="domain" description="OB" evidence="7">
    <location>
        <begin position="275"/>
        <end position="335"/>
    </location>
</feature>
<evidence type="ECO:0000313" key="12">
    <source>
        <dbReference type="Proteomes" id="UP000245577"/>
    </source>
</evidence>
<dbReference type="OrthoDB" id="39189at2157"/>
<comment type="caution">
    <text evidence="11">The sequence shown here is derived from an EMBL/GenBank/DDBJ whole genome shotgun (WGS) entry which is preliminary data.</text>
</comment>
<dbReference type="GO" id="GO:0005524">
    <property type="term" value="F:ATP binding"/>
    <property type="evidence" value="ECO:0007669"/>
    <property type="project" value="UniProtKB-KW"/>
</dbReference>
<evidence type="ECO:0000256" key="6">
    <source>
        <dbReference type="HAMAP-Rule" id="MF_01892"/>
    </source>
</evidence>
<dbReference type="Pfam" id="PF23783">
    <property type="entry name" value="Zn_ribbon_TiaS"/>
    <property type="match status" value="1"/>
</dbReference>
<evidence type="ECO:0000256" key="5">
    <source>
        <dbReference type="ARBA" id="ARBA00022840"/>
    </source>
</evidence>
<feature type="domain" description="TiaS C-terminal zinc ribbon" evidence="10">
    <location>
        <begin position="355"/>
        <end position="396"/>
    </location>
</feature>
<evidence type="ECO:0000256" key="1">
    <source>
        <dbReference type="ARBA" id="ARBA00022490"/>
    </source>
</evidence>
<evidence type="ECO:0000259" key="10">
    <source>
        <dbReference type="Pfam" id="PF23783"/>
    </source>
</evidence>
<dbReference type="InterPro" id="IPR053870">
    <property type="entry name" value="TiaS-like_TCKD"/>
</dbReference>
<dbReference type="Pfam" id="PF01336">
    <property type="entry name" value="tRNA_anti-codon"/>
    <property type="match status" value="1"/>
</dbReference>
<dbReference type="InterPro" id="IPR013696">
    <property type="entry name" value="TiaS_FLD"/>
</dbReference>
<dbReference type="CDD" id="cd04482">
    <property type="entry name" value="RPA2_OBF_like"/>
    <property type="match status" value="1"/>
</dbReference>
<organism evidence="11 12">
    <name type="scientific">Methanobrevibacter woesei</name>
    <dbReference type="NCBI Taxonomy" id="190976"/>
    <lineage>
        <taxon>Archaea</taxon>
        <taxon>Methanobacteriati</taxon>
        <taxon>Methanobacteriota</taxon>
        <taxon>Methanomada group</taxon>
        <taxon>Methanobacteria</taxon>
        <taxon>Methanobacteriales</taxon>
        <taxon>Methanobacteriaceae</taxon>
        <taxon>Methanobrevibacter</taxon>
    </lineage>
</organism>
<dbReference type="GO" id="GO:0002101">
    <property type="term" value="P:tRNA wobble cytosine modification"/>
    <property type="evidence" value="ECO:0007669"/>
    <property type="project" value="UniProtKB-UniRule"/>
</dbReference>
<evidence type="ECO:0000256" key="3">
    <source>
        <dbReference type="ARBA" id="ARBA00022694"/>
    </source>
</evidence>
<dbReference type="Proteomes" id="UP000245577">
    <property type="component" value="Unassembled WGS sequence"/>
</dbReference>
<dbReference type="PANTHER" id="PTHR40705">
    <property type="entry name" value="TRNA(ILE2) 2-AGMATINYLCYTIDINE SYNTHETASE TIAS"/>
    <property type="match status" value="1"/>
</dbReference>
<dbReference type="AlphaFoldDB" id="A0A2U1S941"/>
<evidence type="ECO:0000256" key="2">
    <source>
        <dbReference type="ARBA" id="ARBA00022598"/>
    </source>
</evidence>
<feature type="domain" description="TiaS FLD" evidence="8">
    <location>
        <begin position="144"/>
        <end position="257"/>
    </location>
</feature>
<keyword evidence="1 6" id="KW-0963">Cytoplasm</keyword>
<proteinExistence type="inferred from homology"/>
<dbReference type="PANTHER" id="PTHR40705:SF2">
    <property type="entry name" value="DUF1743 DOMAIN-CONTAINING PROTEIN"/>
    <property type="match status" value="1"/>
</dbReference>
<dbReference type="Gene3D" id="3.90.600.20">
    <property type="match status" value="1"/>
</dbReference>
<dbReference type="Gene3D" id="2.40.50.1010">
    <property type="match status" value="1"/>
</dbReference>
<dbReference type="HAMAP" id="MF_01892">
    <property type="entry name" value="tRNA_Ile2_agm2C_synt"/>
    <property type="match status" value="1"/>
</dbReference>
<comment type="similarity">
    <text evidence="6">Belongs to the TiaS family.</text>
</comment>
<feature type="domain" description="TiaS-like TCKD" evidence="9">
    <location>
        <begin position="8"/>
        <end position="66"/>
    </location>
</feature>
<sequence length="421" mass="47856">MIIINILYVGIDDTDSPDGMCTTFLASEIISKLKDNGIELIDLPRLIRLNPFARHKTRGNGAVSFKIPLDEKTDLAKKIILDEVERLAMFDCDNTNPGVIFYDGEITHEMVDYSFRAIYSFITIDEAESFAESIGAEVHKFKKGRGIIGSLAAIALPLEDFTYELLAYRMAENYGTPRNIDYDSVYEMDKETFPDTFENIDYNEGYIAIEPKTPCPVLYGIRSNSLDSLKRAKEMVKVLEPMHSYCIYKTNQHTDMHIQKTESIASMKQYGCYEVVGTVKNTPKIIDGGHMFFYVYDESGEIECGAYEPTKNFRKTVSNLRPGDVLKLYGGIGEQNTFNIEKFQVLDLNNIKYENPICECGKRMTSAGKNKGFKCKKCGRKIKSSEKVPVEIPRALEVNKFYETPVSARRHLAKPLCRMDF</sequence>
<dbReference type="InterPro" id="IPR024913">
    <property type="entry name" value="tRNA_Ile2__agm2C_synt"/>
</dbReference>
<comment type="subcellular location">
    <subcellularLocation>
        <location evidence="6">Cytoplasm</location>
    </subcellularLocation>
</comment>
<evidence type="ECO:0000313" key="11">
    <source>
        <dbReference type="EMBL" id="PWB86693.1"/>
    </source>
</evidence>
<keyword evidence="12" id="KW-1185">Reference proteome</keyword>
<dbReference type="GO" id="GO:0016879">
    <property type="term" value="F:ligase activity, forming carbon-nitrogen bonds"/>
    <property type="evidence" value="ECO:0007669"/>
    <property type="project" value="UniProtKB-UniRule"/>
</dbReference>
<accession>A0A2U1S941</accession>
<comment type="function">
    <text evidence="6">ATP-dependent agmatine transferase that catalyzes the formation of 2-agmatinylcytidine (agm2C) at the wobble position (C34) of tRNA(Ile2), converting the codon specificity from AUG to AUA.</text>
</comment>
<evidence type="ECO:0000259" key="8">
    <source>
        <dbReference type="Pfam" id="PF08489"/>
    </source>
</evidence>
<evidence type="ECO:0000259" key="7">
    <source>
        <dbReference type="Pfam" id="PF01336"/>
    </source>
</evidence>
<dbReference type="InterPro" id="IPR055394">
    <property type="entry name" value="Zn_ribbon_TiaS"/>
</dbReference>
<dbReference type="EMBL" id="MZGU01000003">
    <property type="protein sequence ID" value="PWB86693.1"/>
    <property type="molecule type" value="Genomic_DNA"/>
</dbReference>
<dbReference type="Pfam" id="PF22641">
    <property type="entry name" value="TiaS_TCKD"/>
    <property type="match status" value="1"/>
</dbReference>
<reference evidence="11 12" key="1">
    <citation type="submission" date="2017-03" db="EMBL/GenBank/DDBJ databases">
        <title>Genome sequence of Methanobrevibacter wosei.</title>
        <authorList>
            <person name="Poehlein A."/>
            <person name="Seedorf H."/>
            <person name="Daniel R."/>
        </authorList>
    </citation>
    <scope>NUCLEOTIDE SEQUENCE [LARGE SCALE GENOMIC DNA]</scope>
    <source>
        <strain evidence="11 12">DSM 11979</strain>
    </source>
</reference>
<keyword evidence="2 6" id="KW-0436">Ligase</keyword>
<keyword evidence="3 6" id="KW-0819">tRNA processing</keyword>